<feature type="transmembrane region" description="Helical" evidence="3">
    <location>
        <begin position="12"/>
        <end position="28"/>
    </location>
</feature>
<dbReference type="PROSITE" id="PS50293">
    <property type="entry name" value="TPR_REGION"/>
    <property type="match status" value="1"/>
</dbReference>
<dbReference type="PROSITE" id="PS50005">
    <property type="entry name" value="TPR"/>
    <property type="match status" value="1"/>
</dbReference>
<feature type="compositionally biased region" description="Low complexity" evidence="2">
    <location>
        <begin position="500"/>
        <end position="517"/>
    </location>
</feature>
<keyword evidence="3" id="KW-0472">Membrane</keyword>
<feature type="compositionally biased region" description="Polar residues" evidence="2">
    <location>
        <begin position="602"/>
        <end position="617"/>
    </location>
</feature>
<proteinExistence type="predicted"/>
<feature type="compositionally biased region" description="Low complexity" evidence="2">
    <location>
        <begin position="575"/>
        <end position="589"/>
    </location>
</feature>
<accession>A0A7D4NP19</accession>
<feature type="compositionally biased region" description="Polar residues" evidence="2">
    <location>
        <begin position="538"/>
        <end position="573"/>
    </location>
</feature>
<keyword evidence="3" id="KW-0812">Transmembrane</keyword>
<feature type="domain" description="VWFA" evidence="4">
    <location>
        <begin position="98"/>
        <end position="204"/>
    </location>
</feature>
<dbReference type="PANTHER" id="PTHR22550">
    <property type="entry name" value="SPORE GERMINATION PROTEIN"/>
    <property type="match status" value="1"/>
</dbReference>
<keyword evidence="3" id="KW-1133">Transmembrane helix</keyword>
<dbReference type="SMART" id="SM00028">
    <property type="entry name" value="TPR"/>
    <property type="match status" value="1"/>
</dbReference>
<organism evidence="5 6">
    <name type="scientific">Thiomicrorhabdus xiamenensis</name>
    <dbReference type="NCBI Taxonomy" id="2739063"/>
    <lineage>
        <taxon>Bacteria</taxon>
        <taxon>Pseudomonadati</taxon>
        <taxon>Pseudomonadota</taxon>
        <taxon>Gammaproteobacteria</taxon>
        <taxon>Thiotrichales</taxon>
        <taxon>Piscirickettsiaceae</taxon>
        <taxon>Thiomicrorhabdus</taxon>
    </lineage>
</organism>
<sequence>MLGFEVNFLRPWWFLMLLPVAWLLWRAWQVKAKQGAWHQVIAPKFRQLLLSQPHNESGIFHKLWLIALGLVWLLMSVILAGPSLKSVDIPAQKSQQGTVIVLDLSLSMLADDLTPTRLNRVKYKLTDLLTQHPEMPVGMVVYAGSAHTISPISEDNQTLLSLIPPLNPLIMPQYGSDPLSGLEQAKALLEGAHITQGHLIWITDDIEPDQAIAIEKWFAQNRYSLRIMTVGTAQGAAINLPNYGLLKDDQGQVVLASVPVQRFANLSQKLQAPIQSLKVEQNDLDWLLPSRLQAAAADKENNKEVVHPLDEGAAILLLLVPLIAFLFRRGLLFALAPLILTFSLSMPDPAYAESQLDDLANMFQSHNQQAYKAFNRNNFESAEALFEDKQWRAASLYRLGRYKEAAKFFEQDESARGRYNLGNALAKSGDLKGAQKAYQQALKTDPNMQDAKENLQLINRLLQEQQQQQQNQAKDQQEQQNANSQNAPEQETPSEKQNRQNQGTQTQKEQKQTGSEQNDTSKAENNQDQESSQQDNNRNSGGQNADQTSSDADGNNGQSENAQENGEQKSPNATAAEEQQSAEDQQPSQTAGSSRLIDESTKGTPSEKQNWEEQQATEAWLQQIPDQPGLFLKRKFEYQYQRRPPEEKQMEKKW</sequence>
<reference evidence="5 6" key="1">
    <citation type="submission" date="2020-05" db="EMBL/GenBank/DDBJ databases">
        <title>Thiomicrorhabdus sediminis sp.nov. and Thiomicrorhabdus xiamenensis sp.nov., novel sulfur-oxidizing bacteria isolated from coastal sediment.</title>
        <authorList>
            <person name="Liu X."/>
        </authorList>
    </citation>
    <scope>NUCLEOTIDE SEQUENCE [LARGE SCALE GENOMIC DNA]</scope>
    <source>
        <strain evidence="5 6">G2</strain>
    </source>
</reference>
<dbReference type="SUPFAM" id="SSF53300">
    <property type="entry name" value="vWA-like"/>
    <property type="match status" value="1"/>
</dbReference>
<dbReference type="Pfam" id="PF13519">
    <property type="entry name" value="VWA_2"/>
    <property type="match status" value="1"/>
</dbReference>
<dbReference type="SUPFAM" id="SSF48452">
    <property type="entry name" value="TPR-like"/>
    <property type="match status" value="1"/>
</dbReference>
<dbReference type="AlphaFoldDB" id="A0A7D4NP19"/>
<evidence type="ECO:0000256" key="1">
    <source>
        <dbReference type="PROSITE-ProRule" id="PRU00339"/>
    </source>
</evidence>
<dbReference type="Gene3D" id="1.25.40.10">
    <property type="entry name" value="Tetratricopeptide repeat domain"/>
    <property type="match status" value="1"/>
</dbReference>
<dbReference type="Proteomes" id="UP000504724">
    <property type="component" value="Chromosome"/>
</dbReference>
<dbReference type="Gene3D" id="3.40.50.410">
    <property type="entry name" value="von Willebrand factor, type A domain"/>
    <property type="match status" value="1"/>
</dbReference>
<dbReference type="PANTHER" id="PTHR22550:SF14">
    <property type="entry name" value="VWFA DOMAIN-CONTAINING PROTEIN"/>
    <property type="match status" value="1"/>
</dbReference>
<dbReference type="InterPro" id="IPR002035">
    <property type="entry name" value="VWF_A"/>
</dbReference>
<dbReference type="KEGG" id="txa:HQN79_00375"/>
<dbReference type="InterPro" id="IPR036465">
    <property type="entry name" value="vWFA_dom_sf"/>
</dbReference>
<feature type="compositionally biased region" description="Low complexity" evidence="2">
    <location>
        <begin position="524"/>
        <end position="537"/>
    </location>
</feature>
<evidence type="ECO:0000256" key="3">
    <source>
        <dbReference type="SAM" id="Phobius"/>
    </source>
</evidence>
<dbReference type="EMBL" id="CP054020">
    <property type="protein sequence ID" value="QKI88131.1"/>
    <property type="molecule type" value="Genomic_DNA"/>
</dbReference>
<gene>
    <name evidence="5" type="ORF">HQN79_00375</name>
</gene>
<feature type="region of interest" description="Disordered" evidence="2">
    <location>
        <begin position="465"/>
        <end position="629"/>
    </location>
</feature>
<dbReference type="InterPro" id="IPR050768">
    <property type="entry name" value="UPF0353/GerABKA_families"/>
</dbReference>
<keyword evidence="6" id="KW-1185">Reference proteome</keyword>
<evidence type="ECO:0000256" key="2">
    <source>
        <dbReference type="SAM" id="MobiDB-lite"/>
    </source>
</evidence>
<dbReference type="InterPro" id="IPR011990">
    <property type="entry name" value="TPR-like_helical_dom_sf"/>
</dbReference>
<dbReference type="RefSeq" id="WP_173283722.1">
    <property type="nucleotide sequence ID" value="NZ_CP054020.1"/>
</dbReference>
<keyword evidence="1" id="KW-0802">TPR repeat</keyword>
<dbReference type="InterPro" id="IPR019734">
    <property type="entry name" value="TPR_rpt"/>
</dbReference>
<evidence type="ECO:0000313" key="5">
    <source>
        <dbReference type="EMBL" id="QKI88131.1"/>
    </source>
</evidence>
<dbReference type="Pfam" id="PF00515">
    <property type="entry name" value="TPR_1"/>
    <property type="match status" value="1"/>
</dbReference>
<name>A0A7D4NP19_9GAMM</name>
<feature type="compositionally biased region" description="Low complexity" evidence="2">
    <location>
        <begin position="465"/>
        <end position="491"/>
    </location>
</feature>
<protein>
    <submittedName>
        <fullName evidence="5">VWA domain-containing protein</fullName>
    </submittedName>
</protein>
<feature type="transmembrane region" description="Helical" evidence="3">
    <location>
        <begin position="63"/>
        <end position="84"/>
    </location>
</feature>
<evidence type="ECO:0000259" key="4">
    <source>
        <dbReference type="Pfam" id="PF13519"/>
    </source>
</evidence>
<feature type="repeat" description="TPR" evidence="1">
    <location>
        <begin position="415"/>
        <end position="448"/>
    </location>
</feature>
<evidence type="ECO:0000313" key="6">
    <source>
        <dbReference type="Proteomes" id="UP000504724"/>
    </source>
</evidence>